<gene>
    <name evidence="1" type="ORF">I4J89_30565</name>
</gene>
<reference evidence="1" key="1">
    <citation type="submission" date="2020-11" db="EMBL/GenBank/DDBJ databases">
        <title>Isolation and identification of active actinomycetes.</title>
        <authorList>
            <person name="Sun X."/>
        </authorList>
    </citation>
    <scope>NUCLEOTIDE SEQUENCE</scope>
    <source>
        <strain evidence="1">NEAU-A11</strain>
    </source>
</reference>
<dbReference type="RefSeq" id="WP_196417587.1">
    <property type="nucleotide sequence ID" value="NZ_JADQTO010000017.1"/>
</dbReference>
<sequence length="546" mass="59896">MIDTTGELAWALKALIDDDLTASHWLLSKPGAAAILLSSAATPSPDRDALVRAIGHPAAGSYLRTVLDLLRERGPASWRPDRVAELSRATGLTRAESTLLLAGLPLRDWNVPDFLDESQRGILALTAREAEIARMELHTVPVAHRIELLDAARPGDPAELWECGPDVDRLATAWIALQGLRTPVPEDLLAELGEVMGFPTDLLRTFTAPAPGDWLHTDGECRIEGGTVLTEAPSGGEPFSQRHLPSAATGLAWLAYHLPGGDPVRANLGLVYRLIRERLRNPGLLVGAAWLEQEQVPKALPPSIVAGYSPSPGVKSYHYRPAFLTGPDDPALDVLPDHNPLMLRQMLDPAFERMITSLEAAEGFAQNPLLSAPDAVERLAARFGLASQAASLYLQLLALPDPTDRNVHRWNGWSPAQIAELSAALLEKDLVVEATHAAAGRAYFVPGPWLERRFVPAFEAWKSVLYGFTPDQDPPYRWTLVSRPVAEVFQHAAERVLTGDIPGKAANPPHTEPWPYQTKLQRFADPAEWEIMRDAEQAFDDEMRRR</sequence>
<proteinExistence type="predicted"/>
<evidence type="ECO:0000313" key="2">
    <source>
        <dbReference type="Proteomes" id="UP000598146"/>
    </source>
</evidence>
<dbReference type="AlphaFoldDB" id="A0A931CD70"/>
<organism evidence="1 2">
    <name type="scientific">Actinoplanes aureus</name>
    <dbReference type="NCBI Taxonomy" id="2792083"/>
    <lineage>
        <taxon>Bacteria</taxon>
        <taxon>Bacillati</taxon>
        <taxon>Actinomycetota</taxon>
        <taxon>Actinomycetes</taxon>
        <taxon>Micromonosporales</taxon>
        <taxon>Micromonosporaceae</taxon>
        <taxon>Actinoplanes</taxon>
    </lineage>
</organism>
<dbReference type="Proteomes" id="UP000598146">
    <property type="component" value="Unassembled WGS sequence"/>
</dbReference>
<protein>
    <submittedName>
        <fullName evidence="1">Uncharacterized protein</fullName>
    </submittedName>
</protein>
<name>A0A931CD70_9ACTN</name>
<accession>A0A931CD70</accession>
<comment type="caution">
    <text evidence="1">The sequence shown here is derived from an EMBL/GenBank/DDBJ whole genome shotgun (WGS) entry which is preliminary data.</text>
</comment>
<dbReference type="EMBL" id="JADQTO010000017">
    <property type="protein sequence ID" value="MBG0565802.1"/>
    <property type="molecule type" value="Genomic_DNA"/>
</dbReference>
<evidence type="ECO:0000313" key="1">
    <source>
        <dbReference type="EMBL" id="MBG0565802.1"/>
    </source>
</evidence>
<keyword evidence="2" id="KW-1185">Reference proteome</keyword>